<dbReference type="Proteomes" id="UP001651880">
    <property type="component" value="Unassembled WGS sequence"/>
</dbReference>
<evidence type="ECO:0000313" key="2">
    <source>
        <dbReference type="Proteomes" id="UP001651880"/>
    </source>
</evidence>
<comment type="caution">
    <text evidence="1">The sequence shown here is derived from an EMBL/GenBank/DDBJ whole genome shotgun (WGS) entry which is preliminary data.</text>
</comment>
<dbReference type="Pfam" id="PF09986">
    <property type="entry name" value="DUF2225"/>
    <property type="match status" value="1"/>
</dbReference>
<dbReference type="InterPro" id="IPR011990">
    <property type="entry name" value="TPR-like_helical_dom_sf"/>
</dbReference>
<proteinExistence type="predicted"/>
<organism evidence="1 2">
    <name type="scientific">Lutispora saccharofermentans</name>
    <dbReference type="NCBI Taxonomy" id="3024236"/>
    <lineage>
        <taxon>Bacteria</taxon>
        <taxon>Bacillati</taxon>
        <taxon>Bacillota</taxon>
        <taxon>Clostridia</taxon>
        <taxon>Lutisporales</taxon>
        <taxon>Lutisporaceae</taxon>
        <taxon>Lutispora</taxon>
    </lineage>
</organism>
<sequence>MKNIYYTKEVECPVCSLPFSSTKVRTSVLKMEHKDEDFCVHYKDHNPIYYDIFVCPNCGYASSENSFNDLGSKDIKILIDAFLGRSIGRNFCGIRSHTDALDSYKIALYTANLIDGRKSYIGGLALKTAWMYRYINDPNERIFLKIALDSYTEAYEKEKFPINNMDELTVIYLIGELSRRLEMYDKAIEWFSKVVSHPERDFNIRIEKLAREQWHLVRDLLKKI</sequence>
<dbReference type="EMBL" id="JAJEKE010000001">
    <property type="protein sequence ID" value="MCQ1528390.1"/>
    <property type="molecule type" value="Genomic_DNA"/>
</dbReference>
<dbReference type="InterPro" id="IPR018708">
    <property type="entry name" value="DUF2225"/>
</dbReference>
<keyword evidence="2" id="KW-1185">Reference proteome</keyword>
<gene>
    <name evidence="1" type="ORF">LJD61_02350</name>
</gene>
<reference evidence="1 2" key="1">
    <citation type="submission" date="2021-10" db="EMBL/GenBank/DDBJ databases">
        <title>Lutispora strain m25 sp. nov., a thermophilic, non-spore-forming bacterium isolated from a lab-scale methanogenic bioreactor digesting anaerobic sludge.</title>
        <authorList>
            <person name="El Houari A."/>
            <person name="Mcdonald J."/>
        </authorList>
    </citation>
    <scope>NUCLEOTIDE SEQUENCE [LARGE SCALE GENOMIC DNA]</scope>
    <source>
        <strain evidence="2">m25</strain>
    </source>
</reference>
<dbReference type="RefSeq" id="WP_255225871.1">
    <property type="nucleotide sequence ID" value="NZ_JAJEKE010000001.1"/>
</dbReference>
<name>A0ABT1NAV5_9FIRM</name>
<protein>
    <submittedName>
        <fullName evidence="1">DUF2225 domain-containing protein</fullName>
    </submittedName>
</protein>
<accession>A0ABT1NAV5</accession>
<evidence type="ECO:0000313" key="1">
    <source>
        <dbReference type="EMBL" id="MCQ1528390.1"/>
    </source>
</evidence>
<dbReference type="Gene3D" id="1.25.40.10">
    <property type="entry name" value="Tetratricopeptide repeat domain"/>
    <property type="match status" value="1"/>
</dbReference>